<comment type="function">
    <text evidence="2">Participates in the degradation of poly-3-hydroxybutyrate (PHB). It works downstream of poly(3-hydroxybutyrate) depolymerase, hydrolyzing D(-)-3-hydroxybutyrate oligomers of various length (3HB-oligomers) into 3HB-monomers.</text>
</comment>
<feature type="active site" description="Charge relay system" evidence="2">
    <location>
        <position position="318"/>
    </location>
</feature>
<gene>
    <name evidence="3" type="ORF">CBY09_06000</name>
</gene>
<evidence type="ECO:0000256" key="1">
    <source>
        <dbReference type="ARBA" id="ARBA00022801"/>
    </source>
</evidence>
<feature type="signal peptide" evidence="2">
    <location>
        <begin position="1"/>
        <end position="42"/>
    </location>
</feature>
<dbReference type="EMBL" id="NOIG01000004">
    <property type="protein sequence ID" value="OYD51372.1"/>
    <property type="molecule type" value="Genomic_DNA"/>
</dbReference>
<dbReference type="GO" id="GO:0019605">
    <property type="term" value="P:butyrate metabolic process"/>
    <property type="evidence" value="ECO:0007669"/>
    <property type="project" value="UniProtKB-UniRule"/>
</dbReference>
<dbReference type="InterPro" id="IPR016582">
    <property type="entry name" value="OHBut_olig_hydro_put"/>
</dbReference>
<keyword evidence="2" id="KW-0964">Secreted</keyword>
<dbReference type="OrthoDB" id="4294477at2"/>
<evidence type="ECO:0000313" key="3">
    <source>
        <dbReference type="EMBL" id="OYD51372.1"/>
    </source>
</evidence>
<keyword evidence="1 2" id="KW-0378">Hydrolase</keyword>
<accession>A0A235EQR9</accession>
<dbReference type="PIRSF" id="PIRSF011409">
    <property type="entry name" value="HObutyrate_olig_hydrol"/>
    <property type="match status" value="1"/>
</dbReference>
<evidence type="ECO:0000256" key="2">
    <source>
        <dbReference type="HAMAP-Rule" id="MF_01906"/>
    </source>
</evidence>
<dbReference type="Proteomes" id="UP000215441">
    <property type="component" value="Unassembled WGS sequence"/>
</dbReference>
<dbReference type="HAMAP" id="MF_01906">
    <property type="entry name" value="3HBOH"/>
    <property type="match status" value="1"/>
</dbReference>
<dbReference type="UniPathway" id="UPA00863"/>
<comment type="caution">
    <text evidence="3">The sequence shown here is derived from an EMBL/GenBank/DDBJ whole genome shotgun (WGS) entry which is preliminary data.</text>
</comment>
<keyword evidence="2" id="KW-0732">Signal</keyword>
<comment type="pathway">
    <text evidence="2">Lipid metabolism; butanoate metabolism.</text>
</comment>
<feature type="chain" id="PRO_5013410139" description="D-(-)-3-hydroxybutyrate oligomer hydrolase" evidence="2">
    <location>
        <begin position="43"/>
        <end position="722"/>
    </location>
</feature>
<name>A0A235EQR9_9BURK</name>
<comment type="subcellular location">
    <subcellularLocation>
        <location evidence="2">Secreted</location>
    </subcellularLocation>
</comment>
<organism evidence="3 4">
    <name type="scientific">Acidovorax kalamii</name>
    <dbReference type="NCBI Taxonomy" id="2004485"/>
    <lineage>
        <taxon>Bacteria</taxon>
        <taxon>Pseudomonadati</taxon>
        <taxon>Pseudomonadota</taxon>
        <taxon>Betaproteobacteria</taxon>
        <taxon>Burkholderiales</taxon>
        <taxon>Comamonadaceae</taxon>
        <taxon>Acidovorax</taxon>
    </lineage>
</organism>
<evidence type="ECO:0000313" key="4">
    <source>
        <dbReference type="Proteomes" id="UP000215441"/>
    </source>
</evidence>
<dbReference type="Pfam" id="PF10605">
    <property type="entry name" value="3HBOH"/>
    <property type="match status" value="1"/>
</dbReference>
<comment type="catalytic activity">
    <reaction evidence="2">
        <text>(3R)-hydroxybutanoate dimer + H2O = 2 (R)-3-hydroxybutanoate + H(+)</text>
        <dbReference type="Rhea" id="RHEA:10172"/>
        <dbReference type="ChEBI" id="CHEBI:10979"/>
        <dbReference type="ChEBI" id="CHEBI:10983"/>
        <dbReference type="ChEBI" id="CHEBI:15377"/>
        <dbReference type="ChEBI" id="CHEBI:15378"/>
        <dbReference type="EC" id="3.1.1.22"/>
    </reaction>
</comment>
<keyword evidence="4" id="KW-1185">Reference proteome</keyword>
<comment type="similarity">
    <text evidence="2">Belongs to the D-(-)-3-hydroxybutyrate oligomer hydrolase family.</text>
</comment>
<dbReference type="GO" id="GO:0047989">
    <property type="term" value="F:hydroxybutyrate-dimer hydrolase activity"/>
    <property type="evidence" value="ECO:0007669"/>
    <property type="project" value="UniProtKB-UniRule"/>
</dbReference>
<dbReference type="RefSeq" id="WP_094287402.1">
    <property type="nucleotide sequence ID" value="NZ_NOIG01000004.1"/>
</dbReference>
<dbReference type="GO" id="GO:0005615">
    <property type="term" value="C:extracellular space"/>
    <property type="evidence" value="ECO:0007669"/>
    <property type="project" value="InterPro"/>
</dbReference>
<reference evidence="3 4" key="1">
    <citation type="submission" date="2017-07" db="EMBL/GenBank/DDBJ databases">
        <title>Acidovorax KNDSW TSA 6 genome sequence and assembly.</title>
        <authorList>
            <person name="Mayilraj S."/>
        </authorList>
    </citation>
    <scope>NUCLEOTIDE SEQUENCE [LARGE SCALE GENOMIC DNA]</scope>
    <source>
        <strain evidence="3 4">KNDSW-TSA6</strain>
    </source>
</reference>
<dbReference type="EC" id="3.1.1.22" evidence="2"/>
<dbReference type="PROSITE" id="PS51257">
    <property type="entry name" value="PROKAR_LIPOPROTEIN"/>
    <property type="match status" value="1"/>
</dbReference>
<dbReference type="AlphaFoldDB" id="A0A235EQR9"/>
<proteinExistence type="inferred from homology"/>
<protein>
    <recommendedName>
        <fullName evidence="2">D-(-)-3-hydroxybutyrate oligomer hydrolase</fullName>
        <shortName evidence="2">3HB-oligomer hydrolase</shortName>
        <shortName evidence="2">3HBOH</shortName>
        <ecNumber evidence="2">3.1.1.22</ecNumber>
    </recommendedName>
</protein>
<sequence length="722" mass="73164" precursor="true">MKMNIKTPRFRPVSRPLSRPFLPAALAAAVLAACGGSNGDSAAPNTKPGYLGAISETTYDGASNDLLTAGLGASGLAAAVPPAFADPLKPTAAELRRTAIHTNYRAMLDMTAAGGYGTLYGPNVDAQGKVTTGEGKVPGTEYIAFADDGTGRKNVTLMVQVPASFDPKKPCMITATTSGSRGVYGGISTGEWGLKKGCAVAYSDKGTGGAPHDLMNDTVPLIDGTRTTAAAAGKAAAFNAGLTATELAAFNTATPNRFAFKHAHSGQNSEKDWGTTTLQAVEFGYYVLNQRYGATDAAGQRLKTLTPANTIVIASSISNGGGAAIAAAELDTQGLISGVAVSEPAIEMPANPGITVRRGSADVAVTGKTLVDFTTYANLYQACASLAPSVSTSPFAAAFAAGFASAALPIAPNRCASLKAAGLLTASTTAAQAEEALQKLRAYGWEPESNDLHASMAAFEVSPAVAVTFANGLSRASVQDNLCGFSYAATAATGGVTPLAAAALPGMFATGNGVPPSGGINLVNNLGKLGPARDFLSVSDAGVADWNLSGALCLRNLVTGNDAAAKKLQAGVQETRRNGNLRGKPAVIVHGRADALLPVSHTSRPYAALNKKVEGAAGKLSYVEVANAQHFDSFIGLPTVLPGYDSRYVPLHVYLNHALDAVYDHLASGKALPASQVVRTVPRGGTPGSAPAITAANVPPLATTPAAANAIAITAGAIAIPD</sequence>